<dbReference type="InterPro" id="IPR050859">
    <property type="entry name" value="Class-I_PLP-dep_aminotransf"/>
</dbReference>
<dbReference type="InterPro" id="IPR015421">
    <property type="entry name" value="PyrdxlP-dep_Trfase_major"/>
</dbReference>
<dbReference type="GO" id="GO:0008483">
    <property type="term" value="F:transaminase activity"/>
    <property type="evidence" value="ECO:0007669"/>
    <property type="project" value="UniProtKB-KW"/>
</dbReference>
<dbReference type="Proteomes" id="UP000824073">
    <property type="component" value="Unassembled WGS sequence"/>
</dbReference>
<dbReference type="EMBL" id="DVMR01000042">
    <property type="protein sequence ID" value="HIU43627.1"/>
    <property type="molecule type" value="Genomic_DNA"/>
</dbReference>
<dbReference type="AlphaFoldDB" id="A0A9D1IWW9"/>
<keyword evidence="5" id="KW-0808">Transferase</keyword>
<dbReference type="InterPro" id="IPR015424">
    <property type="entry name" value="PyrdxlP-dep_Trfase"/>
</dbReference>
<proteinExistence type="inferred from homology"/>
<dbReference type="Pfam" id="PF00155">
    <property type="entry name" value="Aminotran_1_2"/>
    <property type="match status" value="1"/>
</dbReference>
<evidence type="ECO:0000313" key="9">
    <source>
        <dbReference type="Proteomes" id="UP000824073"/>
    </source>
</evidence>
<dbReference type="Gene3D" id="3.90.1150.10">
    <property type="entry name" value="Aspartate Aminotransferase, domain 1"/>
    <property type="match status" value="1"/>
</dbReference>
<dbReference type="FunFam" id="3.40.640.10:FF:000053">
    <property type="entry name" value="Aminotransferase, class I"/>
    <property type="match status" value="1"/>
</dbReference>
<evidence type="ECO:0000256" key="3">
    <source>
        <dbReference type="ARBA" id="ARBA00011738"/>
    </source>
</evidence>
<dbReference type="GO" id="GO:0030170">
    <property type="term" value="F:pyridoxal phosphate binding"/>
    <property type="evidence" value="ECO:0007669"/>
    <property type="project" value="InterPro"/>
</dbReference>
<gene>
    <name evidence="8" type="ORF">IAB67_04935</name>
</gene>
<dbReference type="InterPro" id="IPR015422">
    <property type="entry name" value="PyrdxlP-dep_Trfase_small"/>
</dbReference>
<evidence type="ECO:0000256" key="6">
    <source>
        <dbReference type="ARBA" id="ARBA00022898"/>
    </source>
</evidence>
<comment type="cofactor">
    <cofactor evidence="1">
        <name>pyridoxal 5'-phosphate</name>
        <dbReference type="ChEBI" id="CHEBI:597326"/>
    </cofactor>
</comment>
<comment type="subunit">
    <text evidence="3">Homodimer.</text>
</comment>
<protein>
    <submittedName>
        <fullName evidence="8">PLP-dependent aminotransferase family protein</fullName>
    </submittedName>
</protein>
<dbReference type="GO" id="GO:1901605">
    <property type="term" value="P:alpha-amino acid metabolic process"/>
    <property type="evidence" value="ECO:0007669"/>
    <property type="project" value="TreeGrafter"/>
</dbReference>
<dbReference type="PANTHER" id="PTHR42790">
    <property type="entry name" value="AMINOTRANSFERASE"/>
    <property type="match status" value="1"/>
</dbReference>
<dbReference type="CDD" id="cd00609">
    <property type="entry name" value="AAT_like"/>
    <property type="match status" value="1"/>
</dbReference>
<organism evidence="8 9">
    <name type="scientific">Candidatus Ventrousia excrementavium</name>
    <dbReference type="NCBI Taxonomy" id="2840961"/>
    <lineage>
        <taxon>Bacteria</taxon>
        <taxon>Bacillati</taxon>
        <taxon>Bacillota</taxon>
        <taxon>Clostridia</taxon>
        <taxon>Eubacteriales</taxon>
        <taxon>Clostridiaceae</taxon>
        <taxon>Clostridiaceae incertae sedis</taxon>
        <taxon>Candidatus Ventrousia</taxon>
    </lineage>
</organism>
<keyword evidence="6" id="KW-0663">Pyridoxal phosphate</keyword>
<comment type="caution">
    <text evidence="8">The sequence shown here is derived from an EMBL/GenBank/DDBJ whole genome shotgun (WGS) entry which is preliminary data.</text>
</comment>
<evidence type="ECO:0000256" key="2">
    <source>
        <dbReference type="ARBA" id="ARBA00007441"/>
    </source>
</evidence>
<dbReference type="PANTHER" id="PTHR42790:SF19">
    <property type="entry name" value="KYNURENINE_ALPHA-AMINOADIPATE AMINOTRANSFERASE, MITOCHONDRIAL"/>
    <property type="match status" value="1"/>
</dbReference>
<sequence>MEFHFSERMLTLKPSVIREILKSVTPDMIAFAAGNPSTETFPIDEMGEIANSLFADKSRIAGILQYGVSEGYQPLRELCFSRMRGKYQTGGDQDELIITSGGQQAIDLLTKAMVDPGDTVIVEGPSFIGSLNTFRTYQANLVAVPMQSDGMDLDALEHCLKTEKNVKFIYIISTFQNPSGYTTSLEKRRAILALAQKYDVLILEDNPYFELRYEGEYVPNIKSLDTEGRVVFAGSYSKILSAGIRLGYAIGHRDLIAKLVIGKQATDVHTNLFFQVVAAEYMSRYDLDAHIEKARGIYREKRDLMLRCLEQKLPQDVTFSRPQGGLFVWMELPEGSDGKALAALTVEQKVSIVPGNCFMVDDEKVNRGVRLNYSMPSKEQIERGTDILAECVRQYLGK</sequence>
<evidence type="ECO:0000259" key="7">
    <source>
        <dbReference type="Pfam" id="PF00155"/>
    </source>
</evidence>
<comment type="similarity">
    <text evidence="2">Belongs to the class-I pyridoxal-phosphate-dependent aminotransferase family.</text>
</comment>
<reference evidence="8" key="1">
    <citation type="submission" date="2020-10" db="EMBL/GenBank/DDBJ databases">
        <authorList>
            <person name="Gilroy R."/>
        </authorList>
    </citation>
    <scope>NUCLEOTIDE SEQUENCE</scope>
    <source>
        <strain evidence="8">CHK191-8634</strain>
    </source>
</reference>
<dbReference type="Gene3D" id="3.40.640.10">
    <property type="entry name" value="Type I PLP-dependent aspartate aminotransferase-like (Major domain)"/>
    <property type="match status" value="1"/>
</dbReference>
<dbReference type="InterPro" id="IPR004839">
    <property type="entry name" value="Aminotransferase_I/II_large"/>
</dbReference>
<evidence type="ECO:0000256" key="1">
    <source>
        <dbReference type="ARBA" id="ARBA00001933"/>
    </source>
</evidence>
<evidence type="ECO:0000256" key="5">
    <source>
        <dbReference type="ARBA" id="ARBA00022679"/>
    </source>
</evidence>
<name>A0A9D1IWW9_9CLOT</name>
<reference evidence="8" key="2">
    <citation type="journal article" date="2021" name="PeerJ">
        <title>Extensive microbial diversity within the chicken gut microbiome revealed by metagenomics and culture.</title>
        <authorList>
            <person name="Gilroy R."/>
            <person name="Ravi A."/>
            <person name="Getino M."/>
            <person name="Pursley I."/>
            <person name="Horton D.L."/>
            <person name="Alikhan N.F."/>
            <person name="Baker D."/>
            <person name="Gharbi K."/>
            <person name="Hall N."/>
            <person name="Watson M."/>
            <person name="Adriaenssens E.M."/>
            <person name="Foster-Nyarko E."/>
            <person name="Jarju S."/>
            <person name="Secka A."/>
            <person name="Antonio M."/>
            <person name="Oren A."/>
            <person name="Chaudhuri R.R."/>
            <person name="La Ragione R."/>
            <person name="Hildebrand F."/>
            <person name="Pallen M.J."/>
        </authorList>
    </citation>
    <scope>NUCLEOTIDE SEQUENCE</scope>
    <source>
        <strain evidence="8">CHK191-8634</strain>
    </source>
</reference>
<keyword evidence="4 8" id="KW-0032">Aminotransferase</keyword>
<dbReference type="SUPFAM" id="SSF53383">
    <property type="entry name" value="PLP-dependent transferases"/>
    <property type="match status" value="1"/>
</dbReference>
<accession>A0A9D1IWW9</accession>
<evidence type="ECO:0000313" key="8">
    <source>
        <dbReference type="EMBL" id="HIU43627.1"/>
    </source>
</evidence>
<evidence type="ECO:0000256" key="4">
    <source>
        <dbReference type="ARBA" id="ARBA00022576"/>
    </source>
</evidence>
<feature type="domain" description="Aminotransferase class I/classII large" evidence="7">
    <location>
        <begin position="27"/>
        <end position="384"/>
    </location>
</feature>